<reference evidence="1" key="1">
    <citation type="submission" date="2020-12" db="EMBL/GenBank/DDBJ databases">
        <title>Genomic characterization of non-nitrogen-fixing Frankia strains.</title>
        <authorList>
            <person name="Carlos-Shanley C."/>
            <person name="Guerra T."/>
            <person name="Hahn D."/>
        </authorList>
    </citation>
    <scope>NUCLEOTIDE SEQUENCE</scope>
    <source>
        <strain evidence="1">CN6</strain>
    </source>
</reference>
<keyword evidence="2" id="KW-1185">Reference proteome</keyword>
<evidence type="ECO:0000313" key="2">
    <source>
        <dbReference type="Proteomes" id="UP000604475"/>
    </source>
</evidence>
<dbReference type="EMBL" id="JAEACQ010000199">
    <property type="protein sequence ID" value="MBL7628955.1"/>
    <property type="molecule type" value="Genomic_DNA"/>
</dbReference>
<gene>
    <name evidence="1" type="ORF">I7412_17685</name>
</gene>
<protein>
    <submittedName>
        <fullName evidence="1">Uncharacterized protein</fullName>
    </submittedName>
</protein>
<accession>A0A937REJ5</accession>
<dbReference type="AlphaFoldDB" id="A0A937REJ5"/>
<name>A0A937REJ5_9ACTN</name>
<comment type="caution">
    <text evidence="1">The sequence shown here is derived from an EMBL/GenBank/DDBJ whole genome shotgun (WGS) entry which is preliminary data.</text>
</comment>
<dbReference type="Proteomes" id="UP000604475">
    <property type="component" value="Unassembled WGS sequence"/>
</dbReference>
<sequence>MPVTTEPPLLARRSVRRTAVEALALAVTPVVGPWPSRAARTRTVGTGAAEPIAAGTRTAGTRTVETAAVGTAAASSLAGRAVAAPLGRVTGAARGPRAPGWPVVTAGPSALATVGLPEAVGTFRPAVPTFRAAVAASAVRSRIPAAWTTGRPVATSAAAPVRGPATASGAGLARTVPRAEAATPFTTAV</sequence>
<proteinExistence type="predicted"/>
<evidence type="ECO:0000313" key="1">
    <source>
        <dbReference type="EMBL" id="MBL7628955.1"/>
    </source>
</evidence>
<organism evidence="1 2">
    <name type="scientific">Frankia nepalensis</name>
    <dbReference type="NCBI Taxonomy" id="1836974"/>
    <lineage>
        <taxon>Bacteria</taxon>
        <taxon>Bacillati</taxon>
        <taxon>Actinomycetota</taxon>
        <taxon>Actinomycetes</taxon>
        <taxon>Frankiales</taxon>
        <taxon>Frankiaceae</taxon>
        <taxon>Frankia</taxon>
    </lineage>
</organism>
<dbReference type="RefSeq" id="WP_203000336.1">
    <property type="nucleotide sequence ID" value="NZ_JADWYU010000374.1"/>
</dbReference>